<dbReference type="AlphaFoldDB" id="A0A1F6VDS3"/>
<dbReference type="PANTHER" id="PTHR37423:SF2">
    <property type="entry name" value="MEMBRANE-BOUND LYTIC MUREIN TRANSGLYCOSYLASE C"/>
    <property type="match status" value="1"/>
</dbReference>
<evidence type="ECO:0000259" key="2">
    <source>
        <dbReference type="Pfam" id="PF01464"/>
    </source>
</evidence>
<dbReference type="SUPFAM" id="SSF53955">
    <property type="entry name" value="Lysozyme-like"/>
    <property type="match status" value="1"/>
</dbReference>
<protein>
    <recommendedName>
        <fullName evidence="2">Transglycosylase SLT domain-containing protein</fullName>
    </recommendedName>
</protein>
<accession>A0A1F6VDS3</accession>
<dbReference type="Gene3D" id="1.10.530.10">
    <property type="match status" value="1"/>
</dbReference>
<comment type="similarity">
    <text evidence="1">Belongs to the transglycosylase Slt family.</text>
</comment>
<organism evidence="3 4">
    <name type="scientific">Candidatus Muproteobacteria bacterium RBG_16_60_9</name>
    <dbReference type="NCBI Taxonomy" id="1817755"/>
    <lineage>
        <taxon>Bacteria</taxon>
        <taxon>Pseudomonadati</taxon>
        <taxon>Pseudomonadota</taxon>
        <taxon>Candidatus Muproteobacteria</taxon>
    </lineage>
</organism>
<sequence>MSGQGWIKAGLLVLGLTGANLAQAALFVYELPDGSRVVTDHALNGRHYRLIRVGETARNIGKLAAHQDPQLFRADPTTYDRLIRRVAGEHEVDFALVKAVMHVESGFNPYAKSHKGALGLMQLMPTTAQRYGIDDAYDPVNNVVAGVKHLKYLLTMFNHKHKLVLAAYNAGENAVSRYRGIPPYPETQAYVRKVMQYQKQYSRTS</sequence>
<feature type="domain" description="Transglycosylase SLT" evidence="2">
    <location>
        <begin position="83"/>
        <end position="181"/>
    </location>
</feature>
<gene>
    <name evidence="3" type="ORF">A2W18_15300</name>
</gene>
<dbReference type="GO" id="GO:0008933">
    <property type="term" value="F:peptidoglycan lytic transglycosylase activity"/>
    <property type="evidence" value="ECO:0007669"/>
    <property type="project" value="InterPro"/>
</dbReference>
<dbReference type="PANTHER" id="PTHR37423">
    <property type="entry name" value="SOLUBLE LYTIC MUREIN TRANSGLYCOSYLASE-RELATED"/>
    <property type="match status" value="1"/>
</dbReference>
<name>A0A1F6VDS3_9PROT</name>
<dbReference type="Proteomes" id="UP000179076">
    <property type="component" value="Unassembled WGS sequence"/>
</dbReference>
<dbReference type="PROSITE" id="PS00922">
    <property type="entry name" value="TRANSGLYCOSYLASE"/>
    <property type="match status" value="1"/>
</dbReference>
<dbReference type="Pfam" id="PF01464">
    <property type="entry name" value="SLT"/>
    <property type="match status" value="1"/>
</dbReference>
<dbReference type="GO" id="GO:0000270">
    <property type="term" value="P:peptidoglycan metabolic process"/>
    <property type="evidence" value="ECO:0007669"/>
    <property type="project" value="InterPro"/>
</dbReference>
<dbReference type="CDD" id="cd00254">
    <property type="entry name" value="LT-like"/>
    <property type="match status" value="1"/>
</dbReference>
<dbReference type="EMBL" id="MFSP01000048">
    <property type="protein sequence ID" value="OGI67725.1"/>
    <property type="molecule type" value="Genomic_DNA"/>
</dbReference>
<dbReference type="InterPro" id="IPR008258">
    <property type="entry name" value="Transglycosylase_SLT_dom_1"/>
</dbReference>
<evidence type="ECO:0000313" key="4">
    <source>
        <dbReference type="Proteomes" id="UP000179076"/>
    </source>
</evidence>
<proteinExistence type="inferred from homology"/>
<dbReference type="InterPro" id="IPR023346">
    <property type="entry name" value="Lysozyme-like_dom_sf"/>
</dbReference>
<comment type="caution">
    <text evidence="3">The sequence shown here is derived from an EMBL/GenBank/DDBJ whole genome shotgun (WGS) entry which is preliminary data.</text>
</comment>
<dbReference type="GO" id="GO:0016020">
    <property type="term" value="C:membrane"/>
    <property type="evidence" value="ECO:0007669"/>
    <property type="project" value="InterPro"/>
</dbReference>
<dbReference type="InterPro" id="IPR000189">
    <property type="entry name" value="Transglyc_AS"/>
</dbReference>
<evidence type="ECO:0000313" key="3">
    <source>
        <dbReference type="EMBL" id="OGI67725.1"/>
    </source>
</evidence>
<reference evidence="3 4" key="1">
    <citation type="journal article" date="2016" name="Nat. Commun.">
        <title>Thousands of microbial genomes shed light on interconnected biogeochemical processes in an aquifer system.</title>
        <authorList>
            <person name="Anantharaman K."/>
            <person name="Brown C.T."/>
            <person name="Hug L.A."/>
            <person name="Sharon I."/>
            <person name="Castelle C.J."/>
            <person name="Probst A.J."/>
            <person name="Thomas B.C."/>
            <person name="Singh A."/>
            <person name="Wilkins M.J."/>
            <person name="Karaoz U."/>
            <person name="Brodie E.L."/>
            <person name="Williams K.H."/>
            <person name="Hubbard S.S."/>
            <person name="Banfield J.F."/>
        </authorList>
    </citation>
    <scope>NUCLEOTIDE SEQUENCE [LARGE SCALE GENOMIC DNA]</scope>
</reference>
<evidence type="ECO:0000256" key="1">
    <source>
        <dbReference type="ARBA" id="ARBA00007734"/>
    </source>
</evidence>